<protein>
    <recommendedName>
        <fullName evidence="1">Glycosyl transferase CAP10 domain-containing protein</fullName>
    </recommendedName>
</protein>
<evidence type="ECO:0000313" key="2">
    <source>
        <dbReference type="EMBL" id="KAE7999530.1"/>
    </source>
</evidence>
<dbReference type="InterPro" id="IPR051091">
    <property type="entry name" value="O-Glucosyltr/Glycosyltrsf_90"/>
</dbReference>
<proteinExistence type="predicted"/>
<feature type="domain" description="Glycosyl transferase CAP10" evidence="1">
    <location>
        <begin position="187"/>
        <end position="446"/>
    </location>
</feature>
<accession>A0A5N6QN05</accession>
<dbReference type="SMART" id="SM00672">
    <property type="entry name" value="CAP10"/>
    <property type="match status" value="1"/>
</dbReference>
<sequence>MGNLFDSVGGVWSKAARWCSHFLETPGKRWASAALLVFSIVLLTSSYIYWTDVRAITGTFLFKTSTSSSSRAAPNKPPVKVDYPLKCINEALTLTCPTNYPVKYESKASSLAVACPEYFRWIREDLRPWRDTGITRKMVETGNKYGDLRLVIVKGKAYVKMYRRSFQTRDVFTVWGILQLLRLYPGKVPDLELLFACGDRPVVKKRDYQWPHGTYAPPVFHYCVDDESLDIPFPDWSFWGWGEINIRPWGTMLWGLREANKRIKWKNRKPYAFWKGNPSTSGRRADLMKCNVSDKQDWNARVYAQVIFLHHQRGTEPDPLKYRRVLLKRSKIYKTNLYKIFIEGVAWSVSDKYILGCDSMTLLVKPKYYDFFTRSLVEKKHYWPIKPSNLCRDIKSAVEWGNNNTDKAQAIGEAASKFIQEDLKMEFVYDYAYHLLREYAKLMRFTPKIPPGAVEICSETMACPQNGPWRQFMMESMVRSPKDTLPCTMPSSSSSP</sequence>
<dbReference type="Pfam" id="PF05686">
    <property type="entry name" value="Glyco_transf_90"/>
    <property type="match status" value="1"/>
</dbReference>
<dbReference type="EMBL" id="CM017321">
    <property type="protein sequence ID" value="KAE7999530.1"/>
    <property type="molecule type" value="Genomic_DNA"/>
</dbReference>
<gene>
    <name evidence="2" type="ORF">FH972_003948</name>
</gene>
<dbReference type="PANTHER" id="PTHR12203">
    <property type="entry name" value="KDEL LYS-ASP-GLU-LEU CONTAINING - RELATED"/>
    <property type="match status" value="1"/>
</dbReference>
<dbReference type="InterPro" id="IPR006598">
    <property type="entry name" value="CAP10"/>
</dbReference>
<name>A0A5N6QN05_9ROSI</name>
<dbReference type="AlphaFoldDB" id="A0A5N6QN05"/>
<evidence type="ECO:0000259" key="1">
    <source>
        <dbReference type="SMART" id="SM00672"/>
    </source>
</evidence>
<dbReference type="Proteomes" id="UP000327013">
    <property type="component" value="Chromosome 1"/>
</dbReference>
<reference evidence="2 3" key="1">
    <citation type="submission" date="2019-06" db="EMBL/GenBank/DDBJ databases">
        <title>A chromosomal-level reference genome of Carpinus fangiana (Coryloideae, Betulaceae).</title>
        <authorList>
            <person name="Yang X."/>
            <person name="Wang Z."/>
            <person name="Zhang L."/>
            <person name="Hao G."/>
            <person name="Liu J."/>
            <person name="Yang Y."/>
        </authorList>
    </citation>
    <scope>NUCLEOTIDE SEQUENCE [LARGE SCALE GENOMIC DNA]</scope>
    <source>
        <strain evidence="2">Cfa_2016G</strain>
        <tissue evidence="2">Leaf</tissue>
    </source>
</reference>
<keyword evidence="3" id="KW-1185">Reference proteome</keyword>
<evidence type="ECO:0000313" key="3">
    <source>
        <dbReference type="Proteomes" id="UP000327013"/>
    </source>
</evidence>
<dbReference type="OrthoDB" id="202415at2759"/>
<dbReference type="PANTHER" id="PTHR12203:SF80">
    <property type="entry name" value="GLYCOSYLTRANSFERASE"/>
    <property type="match status" value="1"/>
</dbReference>
<organism evidence="2 3">
    <name type="scientific">Carpinus fangiana</name>
    <dbReference type="NCBI Taxonomy" id="176857"/>
    <lineage>
        <taxon>Eukaryota</taxon>
        <taxon>Viridiplantae</taxon>
        <taxon>Streptophyta</taxon>
        <taxon>Embryophyta</taxon>
        <taxon>Tracheophyta</taxon>
        <taxon>Spermatophyta</taxon>
        <taxon>Magnoliopsida</taxon>
        <taxon>eudicotyledons</taxon>
        <taxon>Gunneridae</taxon>
        <taxon>Pentapetalae</taxon>
        <taxon>rosids</taxon>
        <taxon>fabids</taxon>
        <taxon>Fagales</taxon>
        <taxon>Betulaceae</taxon>
        <taxon>Carpinus</taxon>
    </lineage>
</organism>